<dbReference type="GO" id="GO:0016020">
    <property type="term" value="C:membrane"/>
    <property type="evidence" value="ECO:0007669"/>
    <property type="project" value="UniProtKB-SubCell"/>
</dbReference>
<feature type="transmembrane region" description="Helical" evidence="6">
    <location>
        <begin position="51"/>
        <end position="71"/>
    </location>
</feature>
<dbReference type="PROSITE" id="PS50850">
    <property type="entry name" value="MFS"/>
    <property type="match status" value="1"/>
</dbReference>
<feature type="transmembrane region" description="Helical" evidence="6">
    <location>
        <begin position="356"/>
        <end position="380"/>
    </location>
</feature>
<dbReference type="Pfam" id="PF07690">
    <property type="entry name" value="MFS_1"/>
    <property type="match status" value="1"/>
</dbReference>
<dbReference type="InterPro" id="IPR020846">
    <property type="entry name" value="MFS_dom"/>
</dbReference>
<dbReference type="GO" id="GO:0022857">
    <property type="term" value="F:transmembrane transporter activity"/>
    <property type="evidence" value="ECO:0007669"/>
    <property type="project" value="InterPro"/>
</dbReference>
<dbReference type="InterPro" id="IPR036259">
    <property type="entry name" value="MFS_trans_sf"/>
</dbReference>
<dbReference type="SUPFAM" id="SSF103473">
    <property type="entry name" value="MFS general substrate transporter"/>
    <property type="match status" value="1"/>
</dbReference>
<feature type="domain" description="Major facilitator superfamily (MFS) profile" evidence="7">
    <location>
        <begin position="1"/>
        <end position="385"/>
    </location>
</feature>
<comment type="subcellular location">
    <subcellularLocation>
        <location evidence="1">Membrane</location>
        <topology evidence="1">Multi-pass membrane protein</topology>
    </subcellularLocation>
</comment>
<dbReference type="EMBL" id="UAWL01000006">
    <property type="protein sequence ID" value="SQB99395.1"/>
    <property type="molecule type" value="Genomic_DNA"/>
</dbReference>
<sequence>MNNTQSWSFKIALFGIAATTILGPTLLAPSLPNLQEHFKDIAYIQTLSKLILTLPALFIMIFSPIAGFVLAKGNKLKIIFSALIVWSLVGASGYFLDNIYLLLLSRAILGVATAFIMTGIGTLLGDYYKGVAREKMLGLQNFFMAFGGAIFLIIGGLLANISWKYPFLVYLSGIFILIYAIFKLFEPPHIAHTSTHSKHLAFRIGKFIPIYGLAFFAMAVFYMIPTQIPFFITHILQKPNSSIGVSMATASVATAIFGLFYNRLRSYLSIARISSFALMLMGCGFLCIGVFHSYIMLLIALILIGASLAFFLVNNSSWLFALAKDYERPKAYGFLASFLFMGQFSSPFITQPFVEYFGLTQMFVLFGCVILGFCFISLFYNPNITFSSQSSDNP</sequence>
<dbReference type="PANTHER" id="PTHR23506:SF23">
    <property type="entry name" value="GH10249P"/>
    <property type="match status" value="1"/>
</dbReference>
<feature type="transmembrane region" description="Helical" evidence="6">
    <location>
        <begin position="244"/>
        <end position="261"/>
    </location>
</feature>
<evidence type="ECO:0000259" key="7">
    <source>
        <dbReference type="PROSITE" id="PS50850"/>
    </source>
</evidence>
<feature type="transmembrane region" description="Helical" evidence="6">
    <location>
        <begin position="297"/>
        <end position="320"/>
    </location>
</feature>
<organism evidence="8 9">
    <name type="scientific">Helicobacter fennelliae</name>
    <dbReference type="NCBI Taxonomy" id="215"/>
    <lineage>
        <taxon>Bacteria</taxon>
        <taxon>Pseudomonadati</taxon>
        <taxon>Campylobacterota</taxon>
        <taxon>Epsilonproteobacteria</taxon>
        <taxon>Campylobacterales</taxon>
        <taxon>Helicobacteraceae</taxon>
        <taxon>Helicobacter</taxon>
    </lineage>
</organism>
<evidence type="ECO:0000256" key="2">
    <source>
        <dbReference type="ARBA" id="ARBA00022448"/>
    </source>
</evidence>
<dbReference type="Gene3D" id="1.20.1250.20">
    <property type="entry name" value="MFS general substrate transporter like domains"/>
    <property type="match status" value="1"/>
</dbReference>
<feature type="transmembrane region" description="Helical" evidence="6">
    <location>
        <begin position="102"/>
        <end position="125"/>
    </location>
</feature>
<proteinExistence type="predicted"/>
<dbReference type="CDD" id="cd17473">
    <property type="entry name" value="MFS_arabinose_efflux_permease_like"/>
    <property type="match status" value="1"/>
</dbReference>
<feature type="transmembrane region" description="Helical" evidence="6">
    <location>
        <begin position="78"/>
        <end position="96"/>
    </location>
</feature>
<gene>
    <name evidence="8" type="primary">ymfD_2</name>
    <name evidence="8" type="ORF">NCTC13102_01732</name>
</gene>
<feature type="transmembrane region" description="Helical" evidence="6">
    <location>
        <begin position="206"/>
        <end position="224"/>
    </location>
</feature>
<evidence type="ECO:0000256" key="1">
    <source>
        <dbReference type="ARBA" id="ARBA00004141"/>
    </source>
</evidence>
<evidence type="ECO:0000313" key="8">
    <source>
        <dbReference type="EMBL" id="SQB99395.1"/>
    </source>
</evidence>
<dbReference type="RefSeq" id="WP_023946112.1">
    <property type="nucleotide sequence ID" value="NZ_UAWL01000006.1"/>
</dbReference>
<dbReference type="InterPro" id="IPR011701">
    <property type="entry name" value="MFS"/>
</dbReference>
<dbReference type="Proteomes" id="UP000250166">
    <property type="component" value="Unassembled WGS sequence"/>
</dbReference>
<feature type="transmembrane region" description="Helical" evidence="6">
    <location>
        <begin position="273"/>
        <end position="291"/>
    </location>
</feature>
<dbReference type="AlphaFoldDB" id="A0A2X3BT91"/>
<keyword evidence="5 6" id="KW-0472">Membrane</keyword>
<evidence type="ECO:0000313" key="9">
    <source>
        <dbReference type="Proteomes" id="UP000250166"/>
    </source>
</evidence>
<feature type="transmembrane region" description="Helical" evidence="6">
    <location>
        <begin position="167"/>
        <end position="185"/>
    </location>
</feature>
<protein>
    <submittedName>
        <fullName evidence="8">Major facilitator superfamily protein</fullName>
    </submittedName>
</protein>
<keyword evidence="3 6" id="KW-0812">Transmembrane</keyword>
<feature type="transmembrane region" description="Helical" evidence="6">
    <location>
        <begin position="137"/>
        <end position="161"/>
    </location>
</feature>
<evidence type="ECO:0000256" key="6">
    <source>
        <dbReference type="SAM" id="Phobius"/>
    </source>
</evidence>
<keyword evidence="4 6" id="KW-1133">Transmembrane helix</keyword>
<dbReference type="PANTHER" id="PTHR23506">
    <property type="entry name" value="GH10249P"/>
    <property type="match status" value="1"/>
</dbReference>
<evidence type="ECO:0000256" key="4">
    <source>
        <dbReference type="ARBA" id="ARBA00022989"/>
    </source>
</evidence>
<keyword evidence="2" id="KW-0813">Transport</keyword>
<name>A0A2X3BT91_9HELI</name>
<feature type="transmembrane region" description="Helical" evidence="6">
    <location>
        <begin position="332"/>
        <end position="350"/>
    </location>
</feature>
<evidence type="ECO:0000256" key="5">
    <source>
        <dbReference type="ARBA" id="ARBA00023136"/>
    </source>
</evidence>
<evidence type="ECO:0000256" key="3">
    <source>
        <dbReference type="ARBA" id="ARBA00022692"/>
    </source>
</evidence>
<dbReference type="InterPro" id="IPR050930">
    <property type="entry name" value="MFS_Vesicular_Transporter"/>
</dbReference>
<reference evidence="8 9" key="1">
    <citation type="submission" date="2018-06" db="EMBL/GenBank/DDBJ databases">
        <authorList>
            <consortium name="Pathogen Informatics"/>
            <person name="Doyle S."/>
        </authorList>
    </citation>
    <scope>NUCLEOTIDE SEQUENCE [LARGE SCALE GENOMIC DNA]</scope>
    <source>
        <strain evidence="8 9">NCTC13102</strain>
    </source>
</reference>
<accession>A0A2X3BT91</accession>